<dbReference type="AlphaFoldDB" id="A0A834IN45"/>
<gene>
    <name evidence="1" type="ORF">GWI33_002234</name>
</gene>
<evidence type="ECO:0000313" key="1">
    <source>
        <dbReference type="EMBL" id="KAF7282636.1"/>
    </source>
</evidence>
<dbReference type="EMBL" id="JAACXV010000162">
    <property type="protein sequence ID" value="KAF7282636.1"/>
    <property type="molecule type" value="Genomic_DNA"/>
</dbReference>
<reference evidence="1" key="1">
    <citation type="submission" date="2020-08" db="EMBL/GenBank/DDBJ databases">
        <title>Genome sequencing and assembly of the red palm weevil Rhynchophorus ferrugineus.</title>
        <authorList>
            <person name="Dias G.B."/>
            <person name="Bergman C.M."/>
            <person name="Manee M."/>
        </authorList>
    </citation>
    <scope>NUCLEOTIDE SEQUENCE</scope>
    <source>
        <strain evidence="1">AA-2017</strain>
        <tissue evidence="1">Whole larva</tissue>
    </source>
</reference>
<keyword evidence="2" id="KW-1185">Reference proteome</keyword>
<comment type="caution">
    <text evidence="1">The sequence shown here is derived from an EMBL/GenBank/DDBJ whole genome shotgun (WGS) entry which is preliminary data.</text>
</comment>
<dbReference type="Proteomes" id="UP000625711">
    <property type="component" value="Unassembled WGS sequence"/>
</dbReference>
<protein>
    <submittedName>
        <fullName evidence="1">Uncharacterized protein</fullName>
    </submittedName>
</protein>
<evidence type="ECO:0000313" key="2">
    <source>
        <dbReference type="Proteomes" id="UP000625711"/>
    </source>
</evidence>
<name>A0A834IN45_RHYFE</name>
<accession>A0A834IN45</accession>
<organism evidence="1 2">
    <name type="scientific">Rhynchophorus ferrugineus</name>
    <name type="common">Red palm weevil</name>
    <name type="synonym">Curculio ferrugineus</name>
    <dbReference type="NCBI Taxonomy" id="354439"/>
    <lineage>
        <taxon>Eukaryota</taxon>
        <taxon>Metazoa</taxon>
        <taxon>Ecdysozoa</taxon>
        <taxon>Arthropoda</taxon>
        <taxon>Hexapoda</taxon>
        <taxon>Insecta</taxon>
        <taxon>Pterygota</taxon>
        <taxon>Neoptera</taxon>
        <taxon>Endopterygota</taxon>
        <taxon>Coleoptera</taxon>
        <taxon>Polyphaga</taxon>
        <taxon>Cucujiformia</taxon>
        <taxon>Curculionidae</taxon>
        <taxon>Dryophthorinae</taxon>
        <taxon>Rhynchophorus</taxon>
    </lineage>
</organism>
<sequence length="84" mass="9376">MIENIPYTVNQKQNNNDDLPNLASINVDVKLLQIRIVLEQNSDLITSEHVGSINAIDSHLCSKNGHSETVKSLLNKYLHGNPKI</sequence>
<proteinExistence type="predicted"/>